<accession>A0A8S5VU21</accession>
<name>A0A8S5VU21_9CAUD</name>
<keyword evidence="1" id="KW-1133">Transmembrane helix</keyword>
<dbReference type="EMBL" id="BK035393">
    <property type="protein sequence ID" value="DAG98006.1"/>
    <property type="molecule type" value="Genomic_DNA"/>
</dbReference>
<feature type="transmembrane region" description="Helical" evidence="1">
    <location>
        <begin position="14"/>
        <end position="36"/>
    </location>
</feature>
<evidence type="ECO:0000256" key="1">
    <source>
        <dbReference type="SAM" id="Phobius"/>
    </source>
</evidence>
<keyword evidence="1" id="KW-0812">Transmembrane</keyword>
<proteinExistence type="predicted"/>
<organism evidence="2">
    <name type="scientific">Ackermannviridae sp</name>
    <dbReference type="NCBI Taxonomy" id="2831612"/>
    <lineage>
        <taxon>Viruses</taxon>
        <taxon>Duplodnaviria</taxon>
        <taxon>Heunggongvirae</taxon>
        <taxon>Uroviricota</taxon>
        <taxon>Caudoviricetes</taxon>
        <taxon>Pantevenvirales</taxon>
        <taxon>Ackermannviridae</taxon>
    </lineage>
</organism>
<keyword evidence="1" id="KW-0472">Membrane</keyword>
<sequence>MNKKRKKNVDVTKIVTNGIIATIVLMLVMVIIQSIILI</sequence>
<reference evidence="2" key="1">
    <citation type="journal article" date="2021" name="Proc. Natl. Acad. Sci. U.S.A.">
        <title>A Catalog of Tens of Thousands of Viruses from Human Metagenomes Reveals Hidden Associations with Chronic Diseases.</title>
        <authorList>
            <person name="Tisza M.J."/>
            <person name="Buck C.B."/>
        </authorList>
    </citation>
    <scope>NUCLEOTIDE SEQUENCE</scope>
    <source>
        <strain evidence="2">CtASH1</strain>
    </source>
</reference>
<evidence type="ECO:0000313" key="2">
    <source>
        <dbReference type="EMBL" id="DAG98006.1"/>
    </source>
</evidence>
<protein>
    <submittedName>
        <fullName evidence="2">Uncharacterized protein</fullName>
    </submittedName>
</protein>